<comment type="caution">
    <text evidence="1">The sequence shown here is derived from an EMBL/GenBank/DDBJ whole genome shotgun (WGS) entry which is preliminary data.</text>
</comment>
<dbReference type="EMBL" id="SRMA01026742">
    <property type="protein sequence ID" value="TRY72884.1"/>
    <property type="molecule type" value="Genomic_DNA"/>
</dbReference>
<name>A0A553P5C6_9TELE</name>
<evidence type="ECO:0000313" key="1">
    <source>
        <dbReference type="EMBL" id="TRY72884.1"/>
    </source>
</evidence>
<evidence type="ECO:0000313" key="2">
    <source>
        <dbReference type="Proteomes" id="UP000316079"/>
    </source>
</evidence>
<protein>
    <submittedName>
        <fullName evidence="1">Uncharacterized protein</fullName>
    </submittedName>
</protein>
<organism evidence="1 2">
    <name type="scientific">Danionella cerebrum</name>
    <dbReference type="NCBI Taxonomy" id="2873325"/>
    <lineage>
        <taxon>Eukaryota</taxon>
        <taxon>Metazoa</taxon>
        <taxon>Chordata</taxon>
        <taxon>Craniata</taxon>
        <taxon>Vertebrata</taxon>
        <taxon>Euteleostomi</taxon>
        <taxon>Actinopterygii</taxon>
        <taxon>Neopterygii</taxon>
        <taxon>Teleostei</taxon>
        <taxon>Ostariophysi</taxon>
        <taxon>Cypriniformes</taxon>
        <taxon>Danionidae</taxon>
        <taxon>Danioninae</taxon>
        <taxon>Danionella</taxon>
    </lineage>
</organism>
<keyword evidence="2" id="KW-1185">Reference proteome</keyword>
<sequence>MQPERERTKAQERAPSNGELVGLKIAIGEKNGAEAERGVMMYLYQSLERLRGKPALGVLGSLADLLIRKFCSFCRTSELAIAPAENPHLELLVVSAPSHSLWSALCAGAEELWVPLSGETLVPDALALLLLALVAPPVMMLLDELLLVLSQSLQSLLELNRAHKDLVTVFHEQLRVLGLELVIFGLYLCVLKELLLVLSDQVLVLLVEL</sequence>
<proteinExistence type="predicted"/>
<accession>A0A553P5C6</accession>
<dbReference type="Proteomes" id="UP000316079">
    <property type="component" value="Unassembled WGS sequence"/>
</dbReference>
<reference evidence="1 2" key="1">
    <citation type="journal article" date="2019" name="Sci. Data">
        <title>Hybrid genome assembly and annotation of Danionella translucida.</title>
        <authorList>
            <person name="Kadobianskyi M."/>
            <person name="Schulze L."/>
            <person name="Schuelke M."/>
            <person name="Judkewitz B."/>
        </authorList>
    </citation>
    <scope>NUCLEOTIDE SEQUENCE [LARGE SCALE GENOMIC DNA]</scope>
    <source>
        <strain evidence="1 2">Bolton</strain>
    </source>
</reference>
<dbReference type="AlphaFoldDB" id="A0A553P5C6"/>
<gene>
    <name evidence="1" type="ORF">DNTS_021702</name>
</gene>